<gene>
    <name evidence="2" type="ORF">EPI10_032671</name>
</gene>
<keyword evidence="3" id="KW-1185">Reference proteome</keyword>
<evidence type="ECO:0000313" key="2">
    <source>
        <dbReference type="EMBL" id="KAA3488980.1"/>
    </source>
</evidence>
<organism evidence="2 3">
    <name type="scientific">Gossypium australe</name>
    <dbReference type="NCBI Taxonomy" id="47621"/>
    <lineage>
        <taxon>Eukaryota</taxon>
        <taxon>Viridiplantae</taxon>
        <taxon>Streptophyta</taxon>
        <taxon>Embryophyta</taxon>
        <taxon>Tracheophyta</taxon>
        <taxon>Spermatophyta</taxon>
        <taxon>Magnoliopsida</taxon>
        <taxon>eudicotyledons</taxon>
        <taxon>Gunneridae</taxon>
        <taxon>Pentapetalae</taxon>
        <taxon>rosids</taxon>
        <taxon>malvids</taxon>
        <taxon>Malvales</taxon>
        <taxon>Malvaceae</taxon>
        <taxon>Malvoideae</taxon>
        <taxon>Gossypium</taxon>
    </lineage>
</organism>
<name>A0A5B6X471_9ROSI</name>
<feature type="region of interest" description="Disordered" evidence="1">
    <location>
        <begin position="33"/>
        <end position="52"/>
    </location>
</feature>
<sequence>MVEIVTAMLARFTQTIIKFYALDMTLLPLSPSVPLPPKPGQQRHHQSDKRSWTPFSSFHQIEISIQNHETKVSVVIVDSIVADDVQIDLLILLGCYW</sequence>
<dbReference type="EMBL" id="SMMG02000001">
    <property type="protein sequence ID" value="KAA3488980.1"/>
    <property type="molecule type" value="Genomic_DNA"/>
</dbReference>
<accession>A0A5B6X471</accession>
<dbReference type="AlphaFoldDB" id="A0A5B6X471"/>
<reference evidence="3" key="1">
    <citation type="journal article" date="2019" name="Plant Biotechnol. J.">
        <title>Genome sequencing of the Australian wild diploid species Gossypium australe highlights disease resistance and delayed gland morphogenesis.</title>
        <authorList>
            <person name="Cai Y."/>
            <person name="Cai X."/>
            <person name="Wang Q."/>
            <person name="Wang P."/>
            <person name="Zhang Y."/>
            <person name="Cai C."/>
            <person name="Xu Y."/>
            <person name="Wang K."/>
            <person name="Zhou Z."/>
            <person name="Wang C."/>
            <person name="Geng S."/>
            <person name="Li B."/>
            <person name="Dong Q."/>
            <person name="Hou Y."/>
            <person name="Wang H."/>
            <person name="Ai P."/>
            <person name="Liu Z."/>
            <person name="Yi F."/>
            <person name="Sun M."/>
            <person name="An G."/>
            <person name="Cheng J."/>
            <person name="Zhang Y."/>
            <person name="Shi Q."/>
            <person name="Xie Y."/>
            <person name="Shi X."/>
            <person name="Chang Y."/>
            <person name="Huang F."/>
            <person name="Chen Y."/>
            <person name="Hong S."/>
            <person name="Mi L."/>
            <person name="Sun Q."/>
            <person name="Zhang L."/>
            <person name="Zhou B."/>
            <person name="Peng R."/>
            <person name="Zhang X."/>
            <person name="Liu F."/>
        </authorList>
    </citation>
    <scope>NUCLEOTIDE SEQUENCE [LARGE SCALE GENOMIC DNA]</scope>
    <source>
        <strain evidence="3">cv. PA1801</strain>
    </source>
</reference>
<evidence type="ECO:0000313" key="3">
    <source>
        <dbReference type="Proteomes" id="UP000325315"/>
    </source>
</evidence>
<proteinExistence type="predicted"/>
<dbReference type="Proteomes" id="UP000325315">
    <property type="component" value="Unassembled WGS sequence"/>
</dbReference>
<evidence type="ECO:0000256" key="1">
    <source>
        <dbReference type="SAM" id="MobiDB-lite"/>
    </source>
</evidence>
<protein>
    <submittedName>
        <fullName evidence="2">Uncharacterized protein</fullName>
    </submittedName>
</protein>
<comment type="caution">
    <text evidence="2">The sequence shown here is derived from an EMBL/GenBank/DDBJ whole genome shotgun (WGS) entry which is preliminary data.</text>
</comment>